<keyword evidence="6 8" id="KW-0234">DNA repair</keyword>
<dbReference type="GO" id="GO:0006302">
    <property type="term" value="P:double-strand break repair"/>
    <property type="evidence" value="ECO:0007669"/>
    <property type="project" value="TreeGrafter"/>
</dbReference>
<dbReference type="EMBL" id="MDLC01000042">
    <property type="protein sequence ID" value="ODS23009.1"/>
    <property type="molecule type" value="Genomic_DNA"/>
</dbReference>
<dbReference type="Gene3D" id="1.20.1440.120">
    <property type="entry name" value="Recombination protein O, C-terminal domain"/>
    <property type="match status" value="1"/>
</dbReference>
<dbReference type="PANTHER" id="PTHR33991">
    <property type="entry name" value="DNA REPAIR PROTEIN RECO"/>
    <property type="match status" value="1"/>
</dbReference>
<dbReference type="Pfam" id="PF02565">
    <property type="entry name" value="RecO_C"/>
    <property type="match status" value="1"/>
</dbReference>
<dbReference type="InterPro" id="IPR042242">
    <property type="entry name" value="RecO_C"/>
</dbReference>
<dbReference type="STRING" id="62101.AB835_10985"/>
<dbReference type="InterPro" id="IPR003717">
    <property type="entry name" value="RecO"/>
</dbReference>
<evidence type="ECO:0000256" key="3">
    <source>
        <dbReference type="ARBA" id="ARBA00021310"/>
    </source>
</evidence>
<dbReference type="Proteomes" id="UP000242502">
    <property type="component" value="Unassembled WGS sequence"/>
</dbReference>
<feature type="domain" description="DNA replication/recombination mediator RecO N-terminal" evidence="9">
    <location>
        <begin position="8"/>
        <end position="77"/>
    </location>
</feature>
<evidence type="ECO:0000259" key="9">
    <source>
        <dbReference type="Pfam" id="PF11967"/>
    </source>
</evidence>
<dbReference type="PANTHER" id="PTHR33991:SF1">
    <property type="entry name" value="DNA REPAIR PROTEIN RECO"/>
    <property type="match status" value="1"/>
</dbReference>
<gene>
    <name evidence="8" type="primary">recO</name>
    <name evidence="10" type="ORF">AB835_10985</name>
</gene>
<evidence type="ECO:0000256" key="2">
    <source>
        <dbReference type="ARBA" id="ARBA00007452"/>
    </source>
</evidence>
<dbReference type="InterPro" id="IPR012340">
    <property type="entry name" value="NA-bd_OB-fold"/>
</dbReference>
<keyword evidence="5 8" id="KW-0233">DNA recombination</keyword>
<reference evidence="10 11" key="1">
    <citation type="journal article" date="2016" name="Appl. Environ. Microbiol.">
        <title>Lack of Overt Genome Reduction in the Bryostatin-Producing Bryozoan Symbiont "Candidatus Endobugula sertula".</title>
        <authorList>
            <person name="Miller I.J."/>
            <person name="Vanee N."/>
            <person name="Fong S.S."/>
            <person name="Lim-Fong G.E."/>
            <person name="Kwan J.C."/>
        </authorList>
    </citation>
    <scope>NUCLEOTIDE SEQUENCE [LARGE SCALE GENOMIC DNA]</scope>
    <source>
        <strain evidence="10">AB1-4</strain>
    </source>
</reference>
<dbReference type="GO" id="GO:0006310">
    <property type="term" value="P:DNA recombination"/>
    <property type="evidence" value="ECO:0007669"/>
    <property type="project" value="UniProtKB-UniRule"/>
</dbReference>
<name>A0A1D2QN50_9GAMM</name>
<comment type="similarity">
    <text evidence="2 8">Belongs to the RecO family.</text>
</comment>
<dbReference type="Pfam" id="PF11967">
    <property type="entry name" value="RecO_N"/>
    <property type="match status" value="1"/>
</dbReference>
<dbReference type="Gene3D" id="2.40.50.140">
    <property type="entry name" value="Nucleic acid-binding proteins"/>
    <property type="match status" value="1"/>
</dbReference>
<protein>
    <recommendedName>
        <fullName evidence="3 8">DNA repair protein RecO</fullName>
    </recommendedName>
    <alternativeName>
        <fullName evidence="7 8">Recombination protein O</fullName>
    </alternativeName>
</protein>
<dbReference type="SUPFAM" id="SSF57863">
    <property type="entry name" value="ArfGap/RecO-like zinc finger"/>
    <property type="match status" value="1"/>
</dbReference>
<evidence type="ECO:0000256" key="6">
    <source>
        <dbReference type="ARBA" id="ARBA00023204"/>
    </source>
</evidence>
<organism evidence="10 11">
    <name type="scientific">Candidatus Endobugula sertula</name>
    <name type="common">Bugula neritina bacterial symbiont</name>
    <dbReference type="NCBI Taxonomy" id="62101"/>
    <lineage>
        <taxon>Bacteria</taxon>
        <taxon>Pseudomonadati</taxon>
        <taxon>Pseudomonadota</taxon>
        <taxon>Gammaproteobacteria</taxon>
        <taxon>Cellvibrionales</taxon>
        <taxon>Cellvibrionaceae</taxon>
        <taxon>Candidatus Endobugula</taxon>
    </lineage>
</organism>
<dbReference type="AlphaFoldDB" id="A0A1D2QN50"/>
<keyword evidence="4 8" id="KW-0227">DNA damage</keyword>
<dbReference type="HAMAP" id="MF_00201">
    <property type="entry name" value="RecO"/>
    <property type="match status" value="1"/>
</dbReference>
<evidence type="ECO:0000256" key="5">
    <source>
        <dbReference type="ARBA" id="ARBA00023172"/>
    </source>
</evidence>
<dbReference type="GO" id="GO:0043590">
    <property type="term" value="C:bacterial nucleoid"/>
    <property type="evidence" value="ECO:0007669"/>
    <property type="project" value="TreeGrafter"/>
</dbReference>
<proteinExistence type="inferred from homology"/>
<evidence type="ECO:0000256" key="7">
    <source>
        <dbReference type="ARBA" id="ARBA00033409"/>
    </source>
</evidence>
<evidence type="ECO:0000256" key="1">
    <source>
        <dbReference type="ARBA" id="ARBA00003065"/>
    </source>
</evidence>
<dbReference type="InterPro" id="IPR037278">
    <property type="entry name" value="ARFGAP/RecO"/>
</dbReference>
<evidence type="ECO:0000313" key="10">
    <source>
        <dbReference type="EMBL" id="ODS23009.1"/>
    </source>
</evidence>
<dbReference type="SUPFAM" id="SSF50249">
    <property type="entry name" value="Nucleic acid-binding proteins"/>
    <property type="match status" value="1"/>
</dbReference>
<evidence type="ECO:0000313" key="11">
    <source>
        <dbReference type="Proteomes" id="UP000242502"/>
    </source>
</evidence>
<evidence type="ECO:0000256" key="8">
    <source>
        <dbReference type="HAMAP-Rule" id="MF_00201"/>
    </source>
</evidence>
<evidence type="ECO:0000256" key="4">
    <source>
        <dbReference type="ARBA" id="ARBA00022763"/>
    </source>
</evidence>
<dbReference type="InterPro" id="IPR022572">
    <property type="entry name" value="DNA_rep/recomb_RecO_N"/>
</dbReference>
<accession>A0A1D2QN50</accession>
<comment type="function">
    <text evidence="1 8">Involved in DNA repair and RecF pathway recombination.</text>
</comment>
<sequence length="243" mass="28103">MAIRIELQPAYILHTRPYRDTSLLVDALTKEYGKISLVARGARKTKNNQRYLLQPFIPLLLSWQGNGVLKTLVGVELRLLAYTLFGNHLYSALYVNELLTYLLSQDDPSPFIYMSYEELLQVLVDTSSRIEPYLRCFEFHLLDELGYGINFVNDADTGEPFDTDKFYFFVQQHGFVSVDRHLGMTGRRFSGQDIIGIQKKEFTRLSVCQTAKILSREVFKPLLKGRKLKSRELFKMLITNKEG</sequence>
<dbReference type="NCBIfam" id="TIGR00613">
    <property type="entry name" value="reco"/>
    <property type="match status" value="1"/>
</dbReference>
<comment type="caution">
    <text evidence="10">The sequence shown here is derived from an EMBL/GenBank/DDBJ whole genome shotgun (WGS) entry which is preliminary data.</text>
</comment>